<evidence type="ECO:0000313" key="1">
    <source>
        <dbReference type="EMBL" id="ARB05720.1"/>
    </source>
</evidence>
<evidence type="ECO:0000313" key="2">
    <source>
        <dbReference type="Proteomes" id="UP000225878"/>
    </source>
</evidence>
<dbReference type="KEGG" id="vg:62679257"/>
<dbReference type="Proteomes" id="UP000225878">
    <property type="component" value="Segment"/>
</dbReference>
<keyword evidence="2" id="KW-1185">Reference proteome</keyword>
<reference evidence="1" key="1">
    <citation type="submission" date="2016-11" db="EMBL/GenBank/DDBJ databases">
        <title>The complete genome sequence of Cyanosiphovirus S-ESS1.</title>
        <authorList>
            <person name="Han Y."/>
        </authorList>
    </citation>
    <scope>NUCLEOTIDE SEQUENCE [LARGE SCALE GENOMIC DNA]</scope>
</reference>
<sequence length="233" mass="25865">MGGGGKKQKPEVYDFLMSIDYGLCYGPVDQFNQVWVKDKPIWCGAAYERTDIEVNQPELFGGDTGEGGVVGTVELYTGDNEQRSSAQLGGRVGRDVYTMPGYRGLAHMFFRGNLGANEPVRRRFSMIDFFTFNIFYGKARRGFRWTTNNPYLPEVKASVTRLPKSLPTNFAIYRPILDESGNPVEDPNAGGTKPDGLIDWGLPTRGHPRLLPGRSPGTRGEVPLACVQLRQPL</sequence>
<dbReference type="RefSeq" id="YP_009997112.1">
    <property type="nucleotide sequence ID" value="NC_052968.1"/>
</dbReference>
<protein>
    <submittedName>
        <fullName evidence="1">Putative tail protein</fullName>
    </submittedName>
</protein>
<organism evidence="1">
    <name type="scientific">Synechococcus virus S-ESS1</name>
    <dbReference type="NCBI Taxonomy" id="1964565"/>
    <lineage>
        <taxon>Viruses</taxon>
        <taxon>Duplodnaviria</taxon>
        <taxon>Heunggongvirae</taxon>
        <taxon>Uroviricota</taxon>
        <taxon>Caudoviricetes</taxon>
        <taxon>Casjensviridae</taxon>
        <taxon>Sessunavirus</taxon>
        <taxon>Sessunavirus SESS1</taxon>
    </lineage>
</organism>
<dbReference type="GeneID" id="62679257"/>
<dbReference type="EMBL" id="KY249644">
    <property type="protein sequence ID" value="ARB05720.1"/>
    <property type="molecule type" value="Genomic_DNA"/>
</dbReference>
<name>A0A1V0DX63_9CAUD</name>
<accession>A0A1V0DX63</accession>
<proteinExistence type="predicted"/>